<dbReference type="Proteomes" id="UP001203607">
    <property type="component" value="Unassembled WGS sequence"/>
</dbReference>
<keyword evidence="1" id="KW-0472">Membrane</keyword>
<protein>
    <recommendedName>
        <fullName evidence="4">O-antigen ligase domain-containing protein</fullName>
    </recommendedName>
</protein>
<evidence type="ECO:0000313" key="2">
    <source>
        <dbReference type="EMBL" id="MCL6275545.1"/>
    </source>
</evidence>
<feature type="transmembrane region" description="Helical" evidence="1">
    <location>
        <begin position="55"/>
        <end position="73"/>
    </location>
</feature>
<feature type="transmembrane region" description="Helical" evidence="1">
    <location>
        <begin position="343"/>
        <end position="362"/>
    </location>
</feature>
<evidence type="ECO:0000313" key="3">
    <source>
        <dbReference type="Proteomes" id="UP001203607"/>
    </source>
</evidence>
<feature type="transmembrane region" description="Helical" evidence="1">
    <location>
        <begin position="31"/>
        <end position="48"/>
    </location>
</feature>
<feature type="transmembrane region" description="Helical" evidence="1">
    <location>
        <begin position="7"/>
        <end position="25"/>
    </location>
</feature>
<reference evidence="2 3" key="1">
    <citation type="submission" date="2022-05" db="EMBL/GenBank/DDBJ databases">
        <authorList>
            <person name="Park J.-S."/>
        </authorList>
    </citation>
    <scope>NUCLEOTIDE SEQUENCE [LARGE SCALE GENOMIC DNA]</scope>
    <source>
        <strain evidence="2 3">2012CJ35-5</strain>
    </source>
</reference>
<name>A0ABT0PW18_9FLAO</name>
<comment type="caution">
    <text evidence="2">The sequence shown here is derived from an EMBL/GenBank/DDBJ whole genome shotgun (WGS) entry which is preliminary data.</text>
</comment>
<evidence type="ECO:0000256" key="1">
    <source>
        <dbReference type="SAM" id="Phobius"/>
    </source>
</evidence>
<dbReference type="EMBL" id="JAMFMA010000004">
    <property type="protein sequence ID" value="MCL6275545.1"/>
    <property type="molecule type" value="Genomic_DNA"/>
</dbReference>
<feature type="transmembrane region" description="Helical" evidence="1">
    <location>
        <begin position="368"/>
        <end position="386"/>
    </location>
</feature>
<dbReference type="RefSeq" id="WP_249658727.1">
    <property type="nucleotide sequence ID" value="NZ_JAMFMA010000004.1"/>
</dbReference>
<evidence type="ECO:0008006" key="4">
    <source>
        <dbReference type="Google" id="ProtNLM"/>
    </source>
</evidence>
<feature type="transmembrane region" description="Helical" evidence="1">
    <location>
        <begin position="79"/>
        <end position="96"/>
    </location>
</feature>
<feature type="transmembrane region" description="Helical" evidence="1">
    <location>
        <begin position="230"/>
        <end position="250"/>
    </location>
</feature>
<organism evidence="2 3">
    <name type="scientific">Flagellimonas spongiicola</name>
    <dbReference type="NCBI Taxonomy" id="2942208"/>
    <lineage>
        <taxon>Bacteria</taxon>
        <taxon>Pseudomonadati</taxon>
        <taxon>Bacteroidota</taxon>
        <taxon>Flavobacteriia</taxon>
        <taxon>Flavobacteriales</taxon>
        <taxon>Flavobacteriaceae</taxon>
        <taxon>Flagellimonas</taxon>
    </lineage>
</organism>
<feature type="transmembrane region" description="Helical" evidence="1">
    <location>
        <begin position="181"/>
        <end position="201"/>
    </location>
</feature>
<sequence length="392" mass="44103">MVNKIYTYLNQVGFLIVGLFALYLLNPLNKGFLIGYVLPAFIFIKASLVKKNLDLDFTLLLLLSVIYGLFYILDPVDGMQFVLIYSLFPPTFYLLGKFMSNPIKDDHTVFYLLFFASALFSLPAVLSVYLNFAEGGFVQADRSIPYIWTGESLSATVMGAYLTLNMCIPALLIVGRKSIPLLIKIGMAILFILSLVCALRLGSRTQLSIFLLTSIIAVGYMLKRQTAKENAVLLFFLVVAVGLILNKVSFDLNADWLSSFASRMDGGRADVASGGGRTERWVKSFENMFTKPLGWDVNEFGYSHNLWLDVLRAGGIIPFLLLVIYSIRSFNQIRKIIKTNEHLFINGFILIYGLAFLLIFMVEPIFEGIFSLFVLFCFFKGVINKYSEIKSS</sequence>
<keyword evidence="1" id="KW-1133">Transmembrane helix</keyword>
<keyword evidence="3" id="KW-1185">Reference proteome</keyword>
<gene>
    <name evidence="2" type="ORF">M3P19_16135</name>
</gene>
<accession>A0ABT0PW18</accession>
<proteinExistence type="predicted"/>
<feature type="transmembrane region" description="Helical" evidence="1">
    <location>
        <begin position="108"/>
        <end position="132"/>
    </location>
</feature>
<feature type="transmembrane region" description="Helical" evidence="1">
    <location>
        <begin position="310"/>
        <end position="331"/>
    </location>
</feature>
<feature type="transmembrane region" description="Helical" evidence="1">
    <location>
        <begin position="152"/>
        <end position="174"/>
    </location>
</feature>
<feature type="transmembrane region" description="Helical" evidence="1">
    <location>
        <begin position="207"/>
        <end position="223"/>
    </location>
</feature>
<keyword evidence="1" id="KW-0812">Transmembrane</keyword>